<sequence>MTTRTENDALIDALTDAQISEQLNPGGFYAFKLRDRVETIDLRDPDETRPARKKGTVRVDDLASFVHYYRKHCDAQSEVYVDIQAGVITAVLDAHEGWVSEEERGYMPRWGEHRLTLRLAETDAWRRWAGLDRQFLKQAAFADFIDDNRADIRKPTAADMLELVQQFQAKTKVTFSSATLLASGDRRLTFEEETTAGGGAKGSIEVPSTLELGIAPFEDSEPYVVTARFRYRIQGGALYMGIWLDNATDVRRDAIRTVVAKLQEELGIVVMRGTPA</sequence>
<organism evidence="1 2">
    <name type="scientific">Streptosporangium jomthongense</name>
    <dbReference type="NCBI Taxonomy" id="1193683"/>
    <lineage>
        <taxon>Bacteria</taxon>
        <taxon>Bacillati</taxon>
        <taxon>Actinomycetota</taxon>
        <taxon>Actinomycetes</taxon>
        <taxon>Streptosporangiales</taxon>
        <taxon>Streptosporangiaceae</taxon>
        <taxon>Streptosporangium</taxon>
    </lineage>
</organism>
<name>A0ABV8EYC0_9ACTN</name>
<dbReference type="EMBL" id="JBHSBC010000008">
    <property type="protein sequence ID" value="MFC3980200.1"/>
    <property type="molecule type" value="Genomic_DNA"/>
</dbReference>
<dbReference type="InterPro" id="IPR019276">
    <property type="entry name" value="DUF2303"/>
</dbReference>
<keyword evidence="2" id="KW-1185">Reference proteome</keyword>
<dbReference type="Proteomes" id="UP001595698">
    <property type="component" value="Unassembled WGS sequence"/>
</dbReference>
<dbReference type="RefSeq" id="WP_386189183.1">
    <property type="nucleotide sequence ID" value="NZ_JBHSBC010000008.1"/>
</dbReference>
<gene>
    <name evidence="1" type="ORF">ACFOYY_08725</name>
</gene>
<accession>A0ABV8EYC0</accession>
<protein>
    <submittedName>
        <fullName evidence="1">DUF2303 family protein</fullName>
    </submittedName>
</protein>
<dbReference type="Pfam" id="PF10065">
    <property type="entry name" value="DUF2303"/>
    <property type="match status" value="1"/>
</dbReference>
<evidence type="ECO:0000313" key="2">
    <source>
        <dbReference type="Proteomes" id="UP001595698"/>
    </source>
</evidence>
<comment type="caution">
    <text evidence="1">The sequence shown here is derived from an EMBL/GenBank/DDBJ whole genome shotgun (WGS) entry which is preliminary data.</text>
</comment>
<evidence type="ECO:0000313" key="1">
    <source>
        <dbReference type="EMBL" id="MFC3980200.1"/>
    </source>
</evidence>
<proteinExistence type="predicted"/>
<reference evidence="2" key="1">
    <citation type="journal article" date="2019" name="Int. J. Syst. Evol. Microbiol.">
        <title>The Global Catalogue of Microorganisms (GCM) 10K type strain sequencing project: providing services to taxonomists for standard genome sequencing and annotation.</title>
        <authorList>
            <consortium name="The Broad Institute Genomics Platform"/>
            <consortium name="The Broad Institute Genome Sequencing Center for Infectious Disease"/>
            <person name="Wu L."/>
            <person name="Ma J."/>
        </authorList>
    </citation>
    <scope>NUCLEOTIDE SEQUENCE [LARGE SCALE GENOMIC DNA]</scope>
    <source>
        <strain evidence="2">TBRC 7912</strain>
    </source>
</reference>